<gene>
    <name evidence="2" type="ORF">US68_C0016G0006</name>
</gene>
<evidence type="ECO:0000256" key="1">
    <source>
        <dbReference type="SAM" id="Phobius"/>
    </source>
</evidence>
<feature type="transmembrane region" description="Helical" evidence="1">
    <location>
        <begin position="180"/>
        <end position="199"/>
    </location>
</feature>
<feature type="transmembrane region" description="Helical" evidence="1">
    <location>
        <begin position="289"/>
        <end position="315"/>
    </location>
</feature>
<feature type="transmembrane region" description="Helical" evidence="1">
    <location>
        <begin position="262"/>
        <end position="283"/>
    </location>
</feature>
<keyword evidence="1" id="KW-0472">Membrane</keyword>
<keyword evidence="1" id="KW-1133">Transmembrane helix</keyword>
<evidence type="ECO:0000313" key="3">
    <source>
        <dbReference type="Proteomes" id="UP000034231"/>
    </source>
</evidence>
<protein>
    <recommendedName>
        <fullName evidence="4">Glycosyltransferase RgtA/B/C/D-like domain-containing protein</fullName>
    </recommendedName>
</protein>
<feature type="transmembrane region" description="Helical" evidence="1">
    <location>
        <begin position="327"/>
        <end position="349"/>
    </location>
</feature>
<proteinExistence type="predicted"/>
<feature type="transmembrane region" description="Helical" evidence="1">
    <location>
        <begin position="73"/>
        <end position="92"/>
    </location>
</feature>
<evidence type="ECO:0008006" key="4">
    <source>
        <dbReference type="Google" id="ProtNLM"/>
    </source>
</evidence>
<feature type="transmembrane region" description="Helical" evidence="1">
    <location>
        <begin position="234"/>
        <end position="255"/>
    </location>
</feature>
<feature type="transmembrane region" description="Helical" evidence="1">
    <location>
        <begin position="147"/>
        <end position="168"/>
    </location>
</feature>
<dbReference type="Proteomes" id="UP000034231">
    <property type="component" value="Unassembled WGS sequence"/>
</dbReference>
<name>A0A0G0L9K4_9BACT</name>
<comment type="caution">
    <text evidence="2">The sequence shown here is derived from an EMBL/GenBank/DDBJ whole genome shotgun (WGS) entry which is preliminary data.</text>
</comment>
<accession>A0A0G0L9K4</accession>
<keyword evidence="1" id="KW-0812">Transmembrane</keyword>
<evidence type="ECO:0000313" key="2">
    <source>
        <dbReference type="EMBL" id="KKQ49346.1"/>
    </source>
</evidence>
<dbReference type="AlphaFoldDB" id="A0A0G0L9K4"/>
<sequence>MKNNLLIVAIFCIGLGLRLYPALTQAPWLDEIYSLYFANNFSALKLIFQPPEAHPGAYYLLLKILLNFSTNLFLLRTITSIIPVLIGSYLIYRQTKSNFLLAVLLLNPFFIHMSWQLRMYGLTFMFSVLLIQLFLNSSPFNHKKFLLLSLLSTLFSFSLIIPVFCLYLYQYSREKNIKNLLYFTLIPLEFFITKGFFTYKKYVEYAAWINSPSFTNIPNTILTSLGFGTDINNLTSSTFFVALLFFLIFIPLVYLLSKRNKLFFYTFTLPLLITIAISASFPFLSQRFFFYHFIPKVSLFIPRFLLPLSLYFYLFLLQSFNKKHQKLLLFVLIIFWLNPNLILNLNSYYAKASPHNYPSNILVMPPWENLRLNSNFTRQDLNKISQDFDTASIIETDLTRISENPDCTSSAKFNNFVYLIDPRVKSISPYHQQMQQLLTLCYQRPLQNQLPKPSR</sequence>
<dbReference type="EMBL" id="LBTX01000016">
    <property type="protein sequence ID" value="KKQ49346.1"/>
    <property type="molecule type" value="Genomic_DNA"/>
</dbReference>
<organism evidence="2 3">
    <name type="scientific">Candidatus Shapirobacteria bacterium GW2011_GWE1_38_10</name>
    <dbReference type="NCBI Taxonomy" id="1618488"/>
    <lineage>
        <taxon>Bacteria</taxon>
        <taxon>Candidatus Shapironibacteriota</taxon>
    </lineage>
</organism>
<reference evidence="2 3" key="1">
    <citation type="journal article" date="2015" name="Nature">
        <title>rRNA introns, odd ribosomes, and small enigmatic genomes across a large radiation of phyla.</title>
        <authorList>
            <person name="Brown C.T."/>
            <person name="Hug L.A."/>
            <person name="Thomas B.C."/>
            <person name="Sharon I."/>
            <person name="Castelle C.J."/>
            <person name="Singh A."/>
            <person name="Wilkins M.J."/>
            <person name="Williams K.H."/>
            <person name="Banfield J.F."/>
        </authorList>
    </citation>
    <scope>NUCLEOTIDE SEQUENCE [LARGE SCALE GENOMIC DNA]</scope>
</reference>